<dbReference type="InterPro" id="IPR027483">
    <property type="entry name" value="PInositol-4-P-4/5-kinase_C_sf"/>
</dbReference>
<dbReference type="GO" id="GO:0000329">
    <property type="term" value="C:fungal-type vacuole membrane"/>
    <property type="evidence" value="ECO:0007669"/>
    <property type="project" value="TreeGrafter"/>
</dbReference>
<proteinExistence type="predicted"/>
<reference evidence="3 4" key="1">
    <citation type="submission" date="2014-04" db="EMBL/GenBank/DDBJ databases">
        <authorList>
            <consortium name="DOE Joint Genome Institute"/>
            <person name="Kuo A."/>
            <person name="Kohler A."/>
            <person name="Nagy L.G."/>
            <person name="Floudas D."/>
            <person name="Copeland A."/>
            <person name="Barry K.W."/>
            <person name="Cichocki N."/>
            <person name="Veneault-Fourrey C."/>
            <person name="LaButti K."/>
            <person name="Lindquist E.A."/>
            <person name="Lipzen A."/>
            <person name="Lundell T."/>
            <person name="Morin E."/>
            <person name="Murat C."/>
            <person name="Sun H."/>
            <person name="Tunlid A."/>
            <person name="Henrissat B."/>
            <person name="Grigoriev I.V."/>
            <person name="Hibbett D.S."/>
            <person name="Martin F."/>
            <person name="Nordberg H.P."/>
            <person name="Cantor M.N."/>
            <person name="Hua S.X."/>
        </authorList>
    </citation>
    <scope>NUCLEOTIDE SEQUENCE [LARGE SCALE GENOMIC DNA]</scope>
    <source>
        <strain evidence="3 4">LaAM-08-1</strain>
    </source>
</reference>
<evidence type="ECO:0000256" key="1">
    <source>
        <dbReference type="PROSITE-ProRule" id="PRU00781"/>
    </source>
</evidence>
<dbReference type="Proteomes" id="UP000054477">
    <property type="component" value="Unassembled WGS sequence"/>
</dbReference>
<dbReference type="GO" id="GO:0000285">
    <property type="term" value="F:1-phosphatidylinositol-3-phosphate 5-kinase activity"/>
    <property type="evidence" value="ECO:0007669"/>
    <property type="project" value="TreeGrafter"/>
</dbReference>
<dbReference type="AlphaFoldDB" id="A0A0C9X3I1"/>
<dbReference type="EMBL" id="KN838742">
    <property type="protein sequence ID" value="KIJ95808.1"/>
    <property type="molecule type" value="Genomic_DNA"/>
</dbReference>
<accession>A0A0C9X3I1</accession>
<dbReference type="PROSITE" id="PS51455">
    <property type="entry name" value="PIPK"/>
    <property type="match status" value="1"/>
</dbReference>
<keyword evidence="1" id="KW-0418">Kinase</keyword>
<dbReference type="SUPFAM" id="SSF56104">
    <property type="entry name" value="SAICAR synthase-like"/>
    <property type="match status" value="1"/>
</dbReference>
<dbReference type="Pfam" id="PF01504">
    <property type="entry name" value="PIP5K"/>
    <property type="match status" value="1"/>
</dbReference>
<organism evidence="3 4">
    <name type="scientific">Laccaria amethystina LaAM-08-1</name>
    <dbReference type="NCBI Taxonomy" id="1095629"/>
    <lineage>
        <taxon>Eukaryota</taxon>
        <taxon>Fungi</taxon>
        <taxon>Dikarya</taxon>
        <taxon>Basidiomycota</taxon>
        <taxon>Agaricomycotina</taxon>
        <taxon>Agaricomycetes</taxon>
        <taxon>Agaricomycetidae</taxon>
        <taxon>Agaricales</taxon>
        <taxon>Agaricineae</taxon>
        <taxon>Hydnangiaceae</taxon>
        <taxon>Laccaria</taxon>
    </lineage>
</organism>
<dbReference type="GO" id="GO:0010008">
    <property type="term" value="C:endosome membrane"/>
    <property type="evidence" value="ECO:0007669"/>
    <property type="project" value="TreeGrafter"/>
</dbReference>
<keyword evidence="1" id="KW-0808">Transferase</keyword>
<dbReference type="Gene3D" id="3.30.810.10">
    <property type="entry name" value="2-Layer Sandwich"/>
    <property type="match status" value="1"/>
</dbReference>
<evidence type="ECO:0000313" key="3">
    <source>
        <dbReference type="EMBL" id="KIJ95808.1"/>
    </source>
</evidence>
<dbReference type="SMART" id="SM00330">
    <property type="entry name" value="PIPKc"/>
    <property type="match status" value="1"/>
</dbReference>
<protein>
    <recommendedName>
        <fullName evidence="2">PIPK domain-containing protein</fullName>
    </recommendedName>
</protein>
<keyword evidence="4" id="KW-1185">Reference proteome</keyword>
<dbReference type="GO" id="GO:0046854">
    <property type="term" value="P:phosphatidylinositol phosphate biosynthetic process"/>
    <property type="evidence" value="ECO:0007669"/>
    <property type="project" value="TreeGrafter"/>
</dbReference>
<dbReference type="HOGENOM" id="CLU_1272488_0_0_1"/>
<dbReference type="STRING" id="1095629.A0A0C9X3I1"/>
<dbReference type="OrthoDB" id="158357at2759"/>
<keyword evidence="1" id="KW-0067">ATP-binding</keyword>
<name>A0A0C9X3I1_9AGAR</name>
<dbReference type="InterPro" id="IPR002498">
    <property type="entry name" value="PInositol-4-P-4/5-kinase_core"/>
</dbReference>
<keyword evidence="1" id="KW-0547">Nucleotide-binding</keyword>
<dbReference type="PANTHER" id="PTHR45748:SF7">
    <property type="entry name" value="1-PHOSPHATIDYLINOSITOL 3-PHOSPHATE 5-KINASE-RELATED"/>
    <property type="match status" value="1"/>
</dbReference>
<dbReference type="GO" id="GO:0005524">
    <property type="term" value="F:ATP binding"/>
    <property type="evidence" value="ECO:0007669"/>
    <property type="project" value="UniProtKB-UniRule"/>
</dbReference>
<gene>
    <name evidence="3" type="ORF">K443DRAFT_315400</name>
</gene>
<feature type="domain" description="PIPK" evidence="2">
    <location>
        <begin position="1"/>
        <end position="190"/>
    </location>
</feature>
<reference evidence="4" key="2">
    <citation type="submission" date="2015-01" db="EMBL/GenBank/DDBJ databases">
        <title>Evolutionary Origins and Diversification of the Mycorrhizal Mutualists.</title>
        <authorList>
            <consortium name="DOE Joint Genome Institute"/>
            <consortium name="Mycorrhizal Genomics Consortium"/>
            <person name="Kohler A."/>
            <person name="Kuo A."/>
            <person name="Nagy L.G."/>
            <person name="Floudas D."/>
            <person name="Copeland A."/>
            <person name="Barry K.W."/>
            <person name="Cichocki N."/>
            <person name="Veneault-Fourrey C."/>
            <person name="LaButti K."/>
            <person name="Lindquist E.A."/>
            <person name="Lipzen A."/>
            <person name="Lundell T."/>
            <person name="Morin E."/>
            <person name="Murat C."/>
            <person name="Riley R."/>
            <person name="Ohm R."/>
            <person name="Sun H."/>
            <person name="Tunlid A."/>
            <person name="Henrissat B."/>
            <person name="Grigoriev I.V."/>
            <person name="Hibbett D.S."/>
            <person name="Martin F."/>
        </authorList>
    </citation>
    <scope>NUCLEOTIDE SEQUENCE [LARGE SCALE GENOMIC DNA]</scope>
    <source>
        <strain evidence="4">LaAM-08-1</strain>
    </source>
</reference>
<dbReference type="PANTHER" id="PTHR45748">
    <property type="entry name" value="1-PHOSPHATIDYLINOSITOL 3-PHOSPHATE 5-KINASE-RELATED"/>
    <property type="match status" value="1"/>
</dbReference>
<sequence length="217" mass="24314">MESAAGKPTALAKLIGFYTIEIRNLETGVVQSKADVLVTENVFYDRNISKTFDLKVHGCKVKLNMAQGHTFKTLFEGQQHALIFVHPHSKNVLREAIKSEADFLARRNIFFSVADNSICRQSPAWCRRYEKGDCLLSNCYDWLIVTIGSYAFAKTLAYKAKHGLQSGKEVTVVPPIEHQERFVPALEGYFLACPDKCSKPLDDSMIVISDPDLPSVL</sequence>
<evidence type="ECO:0000313" key="4">
    <source>
        <dbReference type="Proteomes" id="UP000054477"/>
    </source>
</evidence>
<evidence type="ECO:0000259" key="2">
    <source>
        <dbReference type="PROSITE" id="PS51455"/>
    </source>
</evidence>